<dbReference type="PATRIC" id="fig|55802.8.peg.1102"/>
<dbReference type="RefSeq" id="WP_056933791.1">
    <property type="nucleotide sequence ID" value="NZ_CP013050.1"/>
</dbReference>
<evidence type="ECO:0000313" key="2">
    <source>
        <dbReference type="Proteomes" id="UP000066042"/>
    </source>
</evidence>
<organism evidence="1 2">
    <name type="scientific">Thermococcus barophilus</name>
    <dbReference type="NCBI Taxonomy" id="55802"/>
    <lineage>
        <taxon>Archaea</taxon>
        <taxon>Methanobacteriati</taxon>
        <taxon>Methanobacteriota</taxon>
        <taxon>Thermococci</taxon>
        <taxon>Thermococcales</taxon>
        <taxon>Thermococcaceae</taxon>
        <taxon>Thermococcus</taxon>
    </lineage>
</organism>
<name>A0A0S1XBE6_THEBA</name>
<gene>
    <name evidence="1" type="ORF">TBCH5v1_1112</name>
</gene>
<dbReference type="GeneID" id="26136376"/>
<proteinExistence type="predicted"/>
<sequence length="252" mass="29485">MDVEKLKELILKAEDIHKNFEKLFLRLYEYASQNHPERVEEIILRLHEMSEEKFEIASQIYRKTASIGGEIEGAGKELQKNEHQMKFRLEEIMGLIGHAKESFSEKLKTKAALQRLLQFHRIYDYSVTQSLQRLSAEIEGLVLISEKEKKPPTSIIERLKKIEELEERLTTLTNLVFHLYSHPSWVYKIEESLKEWHSKGLLWVESRNVEQNTGIDREHVAQILDGLTLIGVVEKRKRGGESVYKLRGFGED</sequence>
<dbReference type="Proteomes" id="UP000066042">
    <property type="component" value="Chromosome"/>
</dbReference>
<dbReference type="AlphaFoldDB" id="A0A0S1XBE6"/>
<evidence type="ECO:0000313" key="1">
    <source>
        <dbReference type="EMBL" id="ALM75052.1"/>
    </source>
</evidence>
<reference evidence="1 2" key="1">
    <citation type="journal article" date="2016" name="Genome Announc.">
        <title>Complete genome sequence of the hyperthermophilic and piezophilic archaeon Thermococcus barophilus Ch5, capable of growth at the expense of hydrogenogenesis from carbon monoxide and formate.</title>
        <authorList>
            <person name="Oger P."/>
            <person name="Sokolova T.G."/>
            <person name="Kozhevnikova D.A."/>
            <person name="Taranov E.A."/>
            <person name="Vannier P."/>
            <person name="Lee H.S."/>
            <person name="Kwon K.K."/>
            <person name="Kang S.G."/>
            <person name="Lee J.H."/>
            <person name="Bonch-Osmolovskaya E.A."/>
            <person name="Lebedinsky A.V."/>
        </authorList>
    </citation>
    <scope>NUCLEOTIDE SEQUENCE [LARGE SCALE GENOMIC DNA]</scope>
    <source>
        <strain evidence="2">Ch5</strain>
    </source>
</reference>
<accession>A0A0S1XBE6</accession>
<protein>
    <submittedName>
        <fullName evidence="1">Uncharacterized protein</fullName>
    </submittedName>
</protein>
<dbReference type="STRING" id="55802.TBCH5v1_1112"/>
<dbReference type="EMBL" id="CP013050">
    <property type="protein sequence ID" value="ALM75052.1"/>
    <property type="molecule type" value="Genomic_DNA"/>
</dbReference>